<dbReference type="GO" id="GO:0003677">
    <property type="term" value="F:DNA binding"/>
    <property type="evidence" value="ECO:0007669"/>
    <property type="project" value="UniProtKB-KW"/>
</dbReference>
<accession>A0A1V3C8L6</accession>
<dbReference type="InterPro" id="IPR001845">
    <property type="entry name" value="HTH_ArsR_DNA-bd_dom"/>
</dbReference>
<dbReference type="PROSITE" id="PS50987">
    <property type="entry name" value="HTH_ARSR_2"/>
    <property type="match status" value="1"/>
</dbReference>
<protein>
    <recommendedName>
        <fullName evidence="4">HTH arsR-type domain-containing protein</fullName>
    </recommendedName>
</protein>
<comment type="caution">
    <text evidence="5">The sequence shown here is derived from an EMBL/GenBank/DDBJ whole genome shotgun (WGS) entry which is preliminary data.</text>
</comment>
<keyword evidence="1" id="KW-0805">Transcription regulation</keyword>
<evidence type="ECO:0000259" key="4">
    <source>
        <dbReference type="PROSITE" id="PS50987"/>
    </source>
</evidence>
<dbReference type="AlphaFoldDB" id="A0A1V3C8L6"/>
<sequence length="331" mass="35989">MSKKSAGLRIHFSHDDLVRIRLADSAELMWETVNSLHLLQHRGGALFFDPWRDATRGALLDGGTGERALRLLLALAPYANYCPDFLTPAGTGPGSGVEAVLSTPLPRLRKELRILAGQGPESPALGRLAEGDPAAMRLLGHALRVYHRAALAPFWPQIRTHVHADLTLRARTLRGGGTEALLASLSPDMRWRPPVLEADYPFDRELHLNGRGLLLAPSFFCWAMPVILADPDLPPVLVYPVERSLGWAQRPPRPAGLEPLIGSTRSRLLALVAEGGMCTTTGLARTATVSPATVSKHLNVLREAGLVRSRQEGKYALHSVTGLGLDLLRRS</sequence>
<dbReference type="STRING" id="501010.NOSIN_09010"/>
<dbReference type="Pfam" id="PF19361">
    <property type="entry name" value="DUF5937"/>
    <property type="match status" value="1"/>
</dbReference>
<gene>
    <name evidence="5" type="ORF">NOSIN_09010</name>
</gene>
<evidence type="ECO:0000313" key="5">
    <source>
        <dbReference type="EMBL" id="OOC57104.1"/>
    </source>
</evidence>
<name>A0A1V3C8L6_9ACTN</name>
<dbReference type="OrthoDB" id="3808065at2"/>
<dbReference type="Gene3D" id="1.10.10.10">
    <property type="entry name" value="Winged helix-like DNA-binding domain superfamily/Winged helix DNA-binding domain"/>
    <property type="match status" value="1"/>
</dbReference>
<dbReference type="Pfam" id="PF01022">
    <property type="entry name" value="HTH_5"/>
    <property type="match status" value="1"/>
</dbReference>
<dbReference type="PANTHER" id="PTHR43132">
    <property type="entry name" value="ARSENICAL RESISTANCE OPERON REPRESSOR ARSR-RELATED"/>
    <property type="match status" value="1"/>
</dbReference>
<dbReference type="GO" id="GO:0003700">
    <property type="term" value="F:DNA-binding transcription factor activity"/>
    <property type="evidence" value="ECO:0007669"/>
    <property type="project" value="InterPro"/>
</dbReference>
<dbReference type="InterPro" id="IPR011991">
    <property type="entry name" value="ArsR-like_HTH"/>
</dbReference>
<reference evidence="6" key="1">
    <citation type="submission" date="2016-08" db="EMBL/GenBank/DDBJ databases">
        <authorList>
            <person name="Tokovenko B."/>
            <person name="Kalinowski J."/>
        </authorList>
    </citation>
    <scope>NUCLEOTIDE SEQUENCE [LARGE SCALE GENOMIC DNA]</scope>
    <source>
        <strain evidence="6">UTMC102</strain>
    </source>
</reference>
<keyword evidence="2" id="KW-0238">DNA-binding</keyword>
<dbReference type="PANTHER" id="PTHR43132:SF8">
    <property type="entry name" value="HTH-TYPE TRANSCRIPTIONAL REGULATOR KMTR"/>
    <property type="match status" value="1"/>
</dbReference>
<dbReference type="InterPro" id="IPR051011">
    <property type="entry name" value="Metal_resp_trans_reg"/>
</dbReference>
<evidence type="ECO:0000256" key="3">
    <source>
        <dbReference type="ARBA" id="ARBA00023163"/>
    </source>
</evidence>
<dbReference type="SMART" id="SM00418">
    <property type="entry name" value="HTH_ARSR"/>
    <property type="match status" value="1"/>
</dbReference>
<dbReference type="SUPFAM" id="SSF46785">
    <property type="entry name" value="Winged helix' DNA-binding domain"/>
    <property type="match status" value="1"/>
</dbReference>
<dbReference type="InterPro" id="IPR036390">
    <property type="entry name" value="WH_DNA-bd_sf"/>
</dbReference>
<dbReference type="CDD" id="cd00090">
    <property type="entry name" value="HTH_ARSR"/>
    <property type="match status" value="1"/>
</dbReference>
<dbReference type="PRINTS" id="PR00778">
    <property type="entry name" value="HTHARSR"/>
</dbReference>
<feature type="domain" description="HTH arsR-type" evidence="4">
    <location>
        <begin position="245"/>
        <end position="331"/>
    </location>
</feature>
<keyword evidence="6" id="KW-1185">Reference proteome</keyword>
<evidence type="ECO:0000256" key="1">
    <source>
        <dbReference type="ARBA" id="ARBA00023015"/>
    </source>
</evidence>
<evidence type="ECO:0000256" key="2">
    <source>
        <dbReference type="ARBA" id="ARBA00023125"/>
    </source>
</evidence>
<organism evidence="5 6">
    <name type="scientific">Nocardiopsis sinuspersici</name>
    <dbReference type="NCBI Taxonomy" id="501010"/>
    <lineage>
        <taxon>Bacteria</taxon>
        <taxon>Bacillati</taxon>
        <taxon>Actinomycetota</taxon>
        <taxon>Actinomycetes</taxon>
        <taxon>Streptosporangiales</taxon>
        <taxon>Nocardiopsidaceae</taxon>
        <taxon>Nocardiopsis</taxon>
    </lineage>
</organism>
<proteinExistence type="predicted"/>
<keyword evidence="3" id="KW-0804">Transcription</keyword>
<dbReference type="InterPro" id="IPR045981">
    <property type="entry name" value="DUF5937"/>
</dbReference>
<dbReference type="InterPro" id="IPR036388">
    <property type="entry name" value="WH-like_DNA-bd_sf"/>
</dbReference>
<dbReference type="Proteomes" id="UP000189004">
    <property type="component" value="Unassembled WGS sequence"/>
</dbReference>
<evidence type="ECO:0000313" key="6">
    <source>
        <dbReference type="Proteomes" id="UP000189004"/>
    </source>
</evidence>
<dbReference type="EMBL" id="MCOK01000001">
    <property type="protein sequence ID" value="OOC57104.1"/>
    <property type="molecule type" value="Genomic_DNA"/>
</dbReference>